<dbReference type="InterPro" id="IPR022171">
    <property type="entry name" value="PPE_C"/>
</dbReference>
<evidence type="ECO:0000313" key="5">
    <source>
        <dbReference type="Proteomes" id="UP000038802"/>
    </source>
</evidence>
<proteinExistence type="predicted"/>
<reference evidence="4" key="1">
    <citation type="submission" date="2015-03" db="EMBL/GenBank/DDBJ databases">
        <authorList>
            <consortium name="Pathogen Informatics"/>
            <person name="Murphy D."/>
        </authorList>
    </citation>
    <scope>NUCLEOTIDE SEQUENCE</scope>
    <source>
        <strain evidence="4">N09902308</strain>
    </source>
</reference>
<evidence type="ECO:0000313" key="4">
    <source>
        <dbReference type="EMBL" id="COX04854.1"/>
    </source>
</evidence>
<dbReference type="STRING" id="1806.RN08_2012"/>
<dbReference type="AlphaFoldDB" id="A0A0T9AX55"/>
<evidence type="ECO:0000313" key="6">
    <source>
        <dbReference type="Proteomes" id="UP000039021"/>
    </source>
</evidence>
<evidence type="ECO:0000256" key="1">
    <source>
        <dbReference type="SAM" id="MobiDB-lite"/>
    </source>
</evidence>
<dbReference type="Proteomes" id="UP000038802">
    <property type="component" value="Unassembled WGS sequence"/>
</dbReference>
<dbReference type="Pfam" id="PF12484">
    <property type="entry name" value="PPE-SVP"/>
    <property type="match status" value="1"/>
</dbReference>
<name>A0A0T9AX55_MYCTX</name>
<reference evidence="5 6" key="3">
    <citation type="submission" date="2015-03" db="EMBL/GenBank/DDBJ databases">
        <authorList>
            <consortium name="Pathogen Informatics"/>
        </authorList>
    </citation>
    <scope>NUCLEOTIDE SEQUENCE [LARGE SCALE GENOMIC DNA]</scope>
    <source>
        <strain evidence="5">K00500041</strain>
        <strain evidence="6">N09902308</strain>
    </source>
</reference>
<feature type="region of interest" description="Disordered" evidence="1">
    <location>
        <begin position="249"/>
        <end position="270"/>
    </location>
</feature>
<dbReference type="Proteomes" id="UP000039021">
    <property type="component" value="Unassembled WGS sequence"/>
</dbReference>
<protein>
    <submittedName>
        <fullName evidence="3">PPE family protein</fullName>
    </submittedName>
</protein>
<feature type="domain" description="PPE family C-terminal" evidence="2">
    <location>
        <begin position="118"/>
        <end position="186"/>
    </location>
</feature>
<sequence length="270" mass="27472">MTTALSSAAAQFPFDIIPTLLQGLATLSTQYTQLMGQLINAIFGPTGATTYQNLFVTAANVTKFSTWANDAMSAPNLGMTEFKVFWQPPPAPEIPKSSLGAGLGLRSGLSAGLAHAASAGLGQANLVGDLSVPPSWASATPAVRLVANTLPATSLAAAPATQIPANLLGQMALGSMTGGALGAAAPAIYTGSGARARANGGTPSAEPVKLEAVIAQLQKQPDAVRHWNVDKADLDGLLDRLSKQPGIHAVHVSNGDKPKVALPDTQLGSH</sequence>
<evidence type="ECO:0000313" key="3">
    <source>
        <dbReference type="EMBL" id="COV90204.1"/>
    </source>
</evidence>
<dbReference type="EMBL" id="CSBK01000171">
    <property type="protein sequence ID" value="COX04854.1"/>
    <property type="molecule type" value="Genomic_DNA"/>
</dbReference>
<reference evidence="3" key="2">
    <citation type="submission" date="2015-03" db="EMBL/GenBank/DDBJ databases">
        <authorList>
            <person name="Murphy D."/>
        </authorList>
    </citation>
    <scope>NUCLEOTIDE SEQUENCE [LARGE SCALE GENOMIC DNA]</scope>
    <source>
        <strain evidence="3">K00500041</strain>
    </source>
</reference>
<organism evidence="3 5">
    <name type="scientific">Mycobacterium tuberculosis</name>
    <dbReference type="NCBI Taxonomy" id="1773"/>
    <lineage>
        <taxon>Bacteria</taxon>
        <taxon>Bacillati</taxon>
        <taxon>Actinomycetota</taxon>
        <taxon>Actinomycetes</taxon>
        <taxon>Mycobacteriales</taxon>
        <taxon>Mycobacteriaceae</taxon>
        <taxon>Mycobacterium</taxon>
        <taxon>Mycobacterium tuberculosis complex</taxon>
    </lineage>
</organism>
<dbReference type="EMBL" id="CSAE01000236">
    <property type="protein sequence ID" value="COV90204.1"/>
    <property type="molecule type" value="Genomic_DNA"/>
</dbReference>
<gene>
    <name evidence="3" type="primary">PPE33</name>
    <name evidence="3" type="ORF">ERS007703_02274</name>
    <name evidence="4" type="ORF">ERS007739_00576</name>
</gene>
<evidence type="ECO:0000259" key="2">
    <source>
        <dbReference type="Pfam" id="PF12484"/>
    </source>
</evidence>
<accession>A0A0T9AX55</accession>